<gene>
    <name evidence="1" type="ORF">PSA7680_02761</name>
</gene>
<dbReference type="AlphaFoldDB" id="A0A1Y5T091"/>
<evidence type="ECO:0000313" key="1">
    <source>
        <dbReference type="EMBL" id="SLN52972.1"/>
    </source>
</evidence>
<dbReference type="RefSeq" id="WP_085869290.1">
    <property type="nucleotide sequence ID" value="NZ_FWFQ01000020.1"/>
</dbReference>
<name>A0A1Y5T091_9RHOB</name>
<protein>
    <recommendedName>
        <fullName evidence="3">Glycosyl transferase family 8</fullName>
    </recommendedName>
</protein>
<dbReference type="OrthoDB" id="7642434at2"/>
<proteinExistence type="predicted"/>
<evidence type="ECO:0000313" key="2">
    <source>
        <dbReference type="Proteomes" id="UP000193409"/>
    </source>
</evidence>
<evidence type="ECO:0008006" key="3">
    <source>
        <dbReference type="Google" id="ProtNLM"/>
    </source>
</evidence>
<dbReference type="Proteomes" id="UP000193409">
    <property type="component" value="Unassembled WGS sequence"/>
</dbReference>
<sequence length="298" mass="34267">MQQGTIQIVFVKWGSRKYSSTYVNGLVDAILARTKSPCRFVCLTEDGAGLDDRIETIPFPDLGLPLETLTSRGGSLPKMGIFKEGILHDGYETLYIDLDSAILGDVQDMADCLKRRRGLYLLQRHVIPYWRFQGLVDKILPERFYLGNTALMAFYPEDWRFMAEKVREEYPAIHMAKAEKGTPMPKLYAGGNEYLISAWAGRSLRVFPKGVAVKFTQEYMAPFIWAARLKDHMPWIKARRARQAAVTFHGEPLKPKYLVNMKEGDYIGFKHHHTRWHYPEITDYWREVLADEPAQGDG</sequence>
<organism evidence="1 2">
    <name type="scientific">Pseudoruegeria aquimaris</name>
    <dbReference type="NCBI Taxonomy" id="393663"/>
    <lineage>
        <taxon>Bacteria</taxon>
        <taxon>Pseudomonadati</taxon>
        <taxon>Pseudomonadota</taxon>
        <taxon>Alphaproteobacteria</taxon>
        <taxon>Rhodobacterales</taxon>
        <taxon>Roseobacteraceae</taxon>
        <taxon>Pseudoruegeria</taxon>
    </lineage>
</organism>
<reference evidence="1 2" key="1">
    <citation type="submission" date="2017-03" db="EMBL/GenBank/DDBJ databases">
        <authorList>
            <person name="Afonso C.L."/>
            <person name="Miller P.J."/>
            <person name="Scott M.A."/>
            <person name="Spackman E."/>
            <person name="Goraichik I."/>
            <person name="Dimitrov K.M."/>
            <person name="Suarez D.L."/>
            <person name="Swayne D.E."/>
        </authorList>
    </citation>
    <scope>NUCLEOTIDE SEQUENCE [LARGE SCALE GENOMIC DNA]</scope>
    <source>
        <strain evidence="1 2">CECT 7680</strain>
    </source>
</reference>
<accession>A0A1Y5T091</accession>
<dbReference type="EMBL" id="FWFQ01000020">
    <property type="protein sequence ID" value="SLN52972.1"/>
    <property type="molecule type" value="Genomic_DNA"/>
</dbReference>
<keyword evidence="2" id="KW-1185">Reference proteome</keyword>